<reference evidence="2 3" key="1">
    <citation type="submission" date="2016-08" db="EMBL/GenBank/DDBJ databases">
        <title>Genome sequence of Clavibacter michiganensis subsp. michiganensis strain CASJ007.</title>
        <authorList>
            <person name="Thapa S.P."/>
            <person name="Coaker G."/>
        </authorList>
    </citation>
    <scope>NUCLEOTIDE SEQUENCE [LARGE SCALE GENOMIC DNA]</scope>
    <source>
        <strain evidence="2">CASJ007</strain>
    </source>
</reference>
<protein>
    <submittedName>
        <fullName evidence="2">Uncharacterized protein</fullName>
    </submittedName>
</protein>
<feature type="region of interest" description="Disordered" evidence="1">
    <location>
        <begin position="1"/>
        <end position="33"/>
    </location>
</feature>
<dbReference type="EMBL" id="MDHH01000001">
    <property type="protein sequence ID" value="OUE04560.1"/>
    <property type="molecule type" value="Genomic_DNA"/>
</dbReference>
<evidence type="ECO:0000313" key="2">
    <source>
        <dbReference type="EMBL" id="OUE04560.1"/>
    </source>
</evidence>
<organism evidence="2 3">
    <name type="scientific">Clavibacter michiganensis subsp. michiganensis</name>
    <dbReference type="NCBI Taxonomy" id="33013"/>
    <lineage>
        <taxon>Bacteria</taxon>
        <taxon>Bacillati</taxon>
        <taxon>Actinomycetota</taxon>
        <taxon>Actinomycetes</taxon>
        <taxon>Micrococcales</taxon>
        <taxon>Microbacteriaceae</taxon>
        <taxon>Clavibacter</taxon>
    </lineage>
</organism>
<evidence type="ECO:0000313" key="3">
    <source>
        <dbReference type="Proteomes" id="UP000195062"/>
    </source>
</evidence>
<proteinExistence type="predicted"/>
<feature type="compositionally biased region" description="Low complexity" evidence="1">
    <location>
        <begin position="11"/>
        <end position="30"/>
    </location>
</feature>
<accession>A0A251XMD1</accession>
<dbReference type="AlphaFoldDB" id="A0A251XMD1"/>
<name>A0A251XMD1_CLAMM</name>
<sequence length="99" mass="10499">MPESMSPITVPAPACSAPPAAAQSPWSPSSPRERMAGVDCGCSVWSGSTLRTSPSCASARTWAAVSDAEKPFVVREYWWVGVTPIASATERCARARWSV</sequence>
<evidence type="ECO:0000256" key="1">
    <source>
        <dbReference type="SAM" id="MobiDB-lite"/>
    </source>
</evidence>
<comment type="caution">
    <text evidence="2">The sequence shown here is derived from an EMBL/GenBank/DDBJ whole genome shotgun (WGS) entry which is preliminary data.</text>
</comment>
<gene>
    <name evidence="2" type="ORF">CMMCAS07_06410</name>
</gene>
<keyword evidence="3" id="KW-1185">Reference proteome</keyword>
<dbReference type="Proteomes" id="UP000195062">
    <property type="component" value="Unassembled WGS sequence"/>
</dbReference>